<comment type="caution">
    <text evidence="1">The sequence shown here is derived from an EMBL/GenBank/DDBJ whole genome shotgun (WGS) entry which is preliminary data.</text>
</comment>
<proteinExistence type="predicted"/>
<dbReference type="RefSeq" id="XP_056026475.1">
    <property type="nucleotide sequence ID" value="XM_056175526.1"/>
</dbReference>
<accession>A0A9W9E437</accession>
<protein>
    <submittedName>
        <fullName evidence="1">Uncharacterized protein</fullName>
    </submittedName>
</protein>
<dbReference type="AlphaFoldDB" id="A0A9W9E437"/>
<dbReference type="EMBL" id="JAOPEN010000005">
    <property type="protein sequence ID" value="KAJ4857419.1"/>
    <property type="molecule type" value="Genomic_DNA"/>
</dbReference>
<name>A0A9W9E437_9HYPO</name>
<keyword evidence="2" id="KW-1185">Reference proteome</keyword>
<dbReference type="Proteomes" id="UP001140511">
    <property type="component" value="Unassembled WGS sequence"/>
</dbReference>
<sequence>MYQVGLVFRTGIAAHPRPHSHRVRSTGTGYLATETCPQTGLDAALKPQTARIQDPTVGHAYTLAPTVSAPGIHHTVQGQCGAVRVHAGPAGFAIEPVSAPAWLAEDCANIHGSLMSQQLSAPSPTGASHPQRARISAASVDALRWLVPANCVADCVEDKSPAACRRLALWTHGFTPRN</sequence>
<reference evidence="1" key="1">
    <citation type="submission" date="2022-09" db="EMBL/GenBank/DDBJ databases">
        <title>Chromosome-level assembly of Trichoderma breve T069, a fungus used in development of biopesticide product.</title>
        <authorList>
            <person name="Lin R."/>
            <person name="Liu T."/>
        </authorList>
    </citation>
    <scope>NUCLEOTIDE SEQUENCE</scope>
    <source>
        <strain evidence="1">T069</strain>
    </source>
</reference>
<dbReference type="GeneID" id="80870214"/>
<gene>
    <name evidence="1" type="ORF">T069G_08316</name>
</gene>
<organism evidence="1 2">
    <name type="scientific">Trichoderma breve</name>
    <dbReference type="NCBI Taxonomy" id="2034170"/>
    <lineage>
        <taxon>Eukaryota</taxon>
        <taxon>Fungi</taxon>
        <taxon>Dikarya</taxon>
        <taxon>Ascomycota</taxon>
        <taxon>Pezizomycotina</taxon>
        <taxon>Sordariomycetes</taxon>
        <taxon>Hypocreomycetidae</taxon>
        <taxon>Hypocreales</taxon>
        <taxon>Hypocreaceae</taxon>
        <taxon>Trichoderma</taxon>
    </lineage>
</organism>
<evidence type="ECO:0000313" key="2">
    <source>
        <dbReference type="Proteomes" id="UP001140511"/>
    </source>
</evidence>
<evidence type="ECO:0000313" key="1">
    <source>
        <dbReference type="EMBL" id="KAJ4857419.1"/>
    </source>
</evidence>